<feature type="non-terminal residue" evidence="2">
    <location>
        <position position="218"/>
    </location>
</feature>
<dbReference type="OrthoDB" id="3050604at2759"/>
<dbReference type="Proteomes" id="UP000054477">
    <property type="component" value="Unassembled WGS sequence"/>
</dbReference>
<name>A0A0C9WPU2_9AGAR</name>
<feature type="non-terminal residue" evidence="2">
    <location>
        <position position="1"/>
    </location>
</feature>
<evidence type="ECO:0000313" key="2">
    <source>
        <dbReference type="EMBL" id="KIJ92995.1"/>
    </source>
</evidence>
<dbReference type="AlphaFoldDB" id="A0A0C9WPU2"/>
<dbReference type="HOGENOM" id="CLU_1269555_0_0_1"/>
<reference evidence="2 3" key="1">
    <citation type="submission" date="2014-04" db="EMBL/GenBank/DDBJ databases">
        <authorList>
            <consortium name="DOE Joint Genome Institute"/>
            <person name="Kuo A."/>
            <person name="Kohler A."/>
            <person name="Nagy L.G."/>
            <person name="Floudas D."/>
            <person name="Copeland A."/>
            <person name="Barry K.W."/>
            <person name="Cichocki N."/>
            <person name="Veneault-Fourrey C."/>
            <person name="LaButti K."/>
            <person name="Lindquist E.A."/>
            <person name="Lipzen A."/>
            <person name="Lundell T."/>
            <person name="Morin E."/>
            <person name="Murat C."/>
            <person name="Sun H."/>
            <person name="Tunlid A."/>
            <person name="Henrissat B."/>
            <person name="Grigoriev I.V."/>
            <person name="Hibbett D.S."/>
            <person name="Martin F."/>
            <person name="Nordberg H.P."/>
            <person name="Cantor M.N."/>
            <person name="Hua S.X."/>
        </authorList>
    </citation>
    <scope>NUCLEOTIDE SEQUENCE [LARGE SCALE GENOMIC DNA]</scope>
    <source>
        <strain evidence="2 3">LaAM-08-1</strain>
    </source>
</reference>
<dbReference type="EMBL" id="KN838871">
    <property type="protein sequence ID" value="KIJ92995.1"/>
    <property type="molecule type" value="Genomic_DNA"/>
</dbReference>
<feature type="region of interest" description="Disordered" evidence="1">
    <location>
        <begin position="12"/>
        <end position="42"/>
    </location>
</feature>
<proteinExistence type="predicted"/>
<evidence type="ECO:0000313" key="3">
    <source>
        <dbReference type="Proteomes" id="UP000054477"/>
    </source>
</evidence>
<protein>
    <submittedName>
        <fullName evidence="2">Unplaced genomic scaffold K443scaffold_336, whole genome shotgun sequence</fullName>
    </submittedName>
</protein>
<gene>
    <name evidence="2" type="ORF">K443DRAFT_64816</name>
</gene>
<accession>A0A0C9WPU2</accession>
<sequence length="218" mass="24157">IDPTLDFLQSFNMSTSSTSSSPHSLGDRDEGPRDEDDFEPLTLNPSHVAPGGPTFHSLQNFGQMLKGRKDFSEQTEAEFDAFCSLVSPDDRSAMLFTAILETRYLILANKKADKWSVSDELKESARIYSRAFILSPTAVAYRGNAPKHIMAAMRDLKVDDMPPVKEVARLNLLCKLIVKFLTDCRNAVKEKIKNSLSVDSPTCNMADLTHAMISNAPV</sequence>
<organism evidence="2 3">
    <name type="scientific">Laccaria amethystina LaAM-08-1</name>
    <dbReference type="NCBI Taxonomy" id="1095629"/>
    <lineage>
        <taxon>Eukaryota</taxon>
        <taxon>Fungi</taxon>
        <taxon>Dikarya</taxon>
        <taxon>Basidiomycota</taxon>
        <taxon>Agaricomycotina</taxon>
        <taxon>Agaricomycetes</taxon>
        <taxon>Agaricomycetidae</taxon>
        <taxon>Agaricales</taxon>
        <taxon>Agaricineae</taxon>
        <taxon>Hydnangiaceae</taxon>
        <taxon>Laccaria</taxon>
    </lineage>
</organism>
<reference evidence="3" key="2">
    <citation type="submission" date="2015-01" db="EMBL/GenBank/DDBJ databases">
        <title>Evolutionary Origins and Diversification of the Mycorrhizal Mutualists.</title>
        <authorList>
            <consortium name="DOE Joint Genome Institute"/>
            <consortium name="Mycorrhizal Genomics Consortium"/>
            <person name="Kohler A."/>
            <person name="Kuo A."/>
            <person name="Nagy L.G."/>
            <person name="Floudas D."/>
            <person name="Copeland A."/>
            <person name="Barry K.W."/>
            <person name="Cichocki N."/>
            <person name="Veneault-Fourrey C."/>
            <person name="LaButti K."/>
            <person name="Lindquist E.A."/>
            <person name="Lipzen A."/>
            <person name="Lundell T."/>
            <person name="Morin E."/>
            <person name="Murat C."/>
            <person name="Riley R."/>
            <person name="Ohm R."/>
            <person name="Sun H."/>
            <person name="Tunlid A."/>
            <person name="Henrissat B."/>
            <person name="Grigoriev I.V."/>
            <person name="Hibbett D.S."/>
            <person name="Martin F."/>
        </authorList>
    </citation>
    <scope>NUCLEOTIDE SEQUENCE [LARGE SCALE GENOMIC DNA]</scope>
    <source>
        <strain evidence="3">LaAM-08-1</strain>
    </source>
</reference>
<keyword evidence="3" id="KW-1185">Reference proteome</keyword>
<evidence type="ECO:0000256" key="1">
    <source>
        <dbReference type="SAM" id="MobiDB-lite"/>
    </source>
</evidence>